<feature type="transmembrane region" description="Helical" evidence="6">
    <location>
        <begin position="413"/>
        <end position="431"/>
    </location>
</feature>
<dbReference type="NCBIfam" id="TIGR00784">
    <property type="entry name" value="citMHS"/>
    <property type="match status" value="1"/>
</dbReference>
<feature type="transmembrane region" description="Helical" evidence="6">
    <location>
        <begin position="289"/>
        <end position="308"/>
    </location>
</feature>
<feature type="transmembrane region" description="Helical" evidence="6">
    <location>
        <begin position="56"/>
        <end position="74"/>
    </location>
</feature>
<feature type="transmembrane region" description="Helical" evidence="6">
    <location>
        <begin position="384"/>
        <end position="401"/>
    </location>
</feature>
<dbReference type="PANTHER" id="PTHR30354:SF26">
    <property type="entry name" value="TRANSPORTER, PUTATIVE-RELATED"/>
    <property type="match status" value="1"/>
</dbReference>
<evidence type="ECO:0000313" key="8">
    <source>
        <dbReference type="EMBL" id="MFC4294653.1"/>
    </source>
</evidence>
<evidence type="ECO:0000313" key="9">
    <source>
        <dbReference type="Proteomes" id="UP001595828"/>
    </source>
</evidence>
<keyword evidence="3 6" id="KW-0812">Transmembrane</keyword>
<dbReference type="InterPro" id="IPR014738">
    <property type="entry name" value="Citrate_transporter"/>
</dbReference>
<dbReference type="Proteomes" id="UP001595828">
    <property type="component" value="Unassembled WGS sequence"/>
</dbReference>
<evidence type="ECO:0000256" key="1">
    <source>
        <dbReference type="ARBA" id="ARBA00004141"/>
    </source>
</evidence>
<feature type="transmembrane region" description="Helical" evidence="6">
    <location>
        <begin position="238"/>
        <end position="269"/>
    </location>
</feature>
<gene>
    <name evidence="8" type="ORF">ACFO0A_06225</name>
</gene>
<proteinExistence type="predicted"/>
<accession>A0ABV8RNG9</accession>
<name>A0ABV8RNG9_9SPHN</name>
<feature type="transmembrane region" description="Helical" evidence="6">
    <location>
        <begin position="114"/>
        <end position="129"/>
    </location>
</feature>
<dbReference type="PANTHER" id="PTHR30354">
    <property type="entry name" value="GNT FAMILY GLUCONATE TRANSPORTER"/>
    <property type="match status" value="1"/>
</dbReference>
<comment type="caution">
    <text evidence="8">The sequence shown here is derived from an EMBL/GenBank/DDBJ whole genome shotgun (WGS) entry which is preliminary data.</text>
</comment>
<reference evidence="9" key="1">
    <citation type="journal article" date="2019" name="Int. J. Syst. Evol. Microbiol.">
        <title>The Global Catalogue of Microorganisms (GCM) 10K type strain sequencing project: providing services to taxonomists for standard genome sequencing and annotation.</title>
        <authorList>
            <consortium name="The Broad Institute Genomics Platform"/>
            <consortium name="The Broad Institute Genome Sequencing Center for Infectious Disease"/>
            <person name="Wu L."/>
            <person name="Ma J."/>
        </authorList>
    </citation>
    <scope>NUCLEOTIDE SEQUENCE [LARGE SCALE GENOMIC DNA]</scope>
    <source>
        <strain evidence="9">CGMCC 1.12989</strain>
    </source>
</reference>
<dbReference type="Pfam" id="PF03600">
    <property type="entry name" value="CitMHS"/>
    <property type="match status" value="1"/>
</dbReference>
<dbReference type="InterPro" id="IPR004680">
    <property type="entry name" value="Cit_transptr-like_dom"/>
</dbReference>
<dbReference type="RefSeq" id="WP_379538099.1">
    <property type="nucleotide sequence ID" value="NZ_JBHSDR010000003.1"/>
</dbReference>
<evidence type="ECO:0000256" key="5">
    <source>
        <dbReference type="ARBA" id="ARBA00023136"/>
    </source>
</evidence>
<evidence type="ECO:0000256" key="6">
    <source>
        <dbReference type="SAM" id="Phobius"/>
    </source>
</evidence>
<keyword evidence="2" id="KW-0813">Transport</keyword>
<feature type="transmembrane region" description="Helical" evidence="6">
    <location>
        <begin position="136"/>
        <end position="153"/>
    </location>
</feature>
<feature type="transmembrane region" description="Helical" evidence="6">
    <location>
        <begin position="329"/>
        <end position="346"/>
    </location>
</feature>
<keyword evidence="4 6" id="KW-1133">Transmembrane helix</keyword>
<sequence>MLMWLGFFMIAVFMAAIMTQRLSALVALILVPVIFAVALGFGPQLGAMVGEGLLQVAPTAALILFAVLFFSIMMDGGLFEPLVRRIVGLVGDDPVRVVIGSAVMAAIVSLDGDGATTVLIVIGAFLPVYRRLRMNPMVLGVVLGSANTVMNIMPWGGPTARAAAATKADIDAVFLPLVPTIAAGILGTVAIAWWLGRSERARLARGDDSHRWSDGPTGIAEILELPVAGSRLRFWANLALTLIVLAMAVFHIAPLQLVFMAALAVGLLINFPKPADQRKRLAEHAENALPIVLLIFAAGVFTGVLNGTGMVQSMANGLTRLIPDGAEGLMGPLTGVLAVPLTFVLSNDAYYFGVLPVLAQTAVANGVSPLEIARASLLAQPTHALSPLVPALYLATGLLGVEVGAYQRFALKWALLLVALLVATATLTGAII</sequence>
<evidence type="ECO:0000256" key="3">
    <source>
        <dbReference type="ARBA" id="ARBA00022692"/>
    </source>
</evidence>
<keyword evidence="5 6" id="KW-0472">Membrane</keyword>
<organism evidence="8 9">
    <name type="scientific">Novosphingobium tardum</name>
    <dbReference type="NCBI Taxonomy" id="1538021"/>
    <lineage>
        <taxon>Bacteria</taxon>
        <taxon>Pseudomonadati</taxon>
        <taxon>Pseudomonadota</taxon>
        <taxon>Alphaproteobacteria</taxon>
        <taxon>Sphingomonadales</taxon>
        <taxon>Sphingomonadaceae</taxon>
        <taxon>Novosphingobium</taxon>
    </lineage>
</organism>
<evidence type="ECO:0000256" key="4">
    <source>
        <dbReference type="ARBA" id="ARBA00022989"/>
    </source>
</evidence>
<comment type="subcellular location">
    <subcellularLocation>
        <location evidence="1">Membrane</location>
        <topology evidence="1">Multi-pass membrane protein</topology>
    </subcellularLocation>
</comment>
<dbReference type="InterPro" id="IPR003474">
    <property type="entry name" value="Glcn_transporter"/>
</dbReference>
<dbReference type="EMBL" id="JBHSDR010000003">
    <property type="protein sequence ID" value="MFC4294653.1"/>
    <property type="molecule type" value="Genomic_DNA"/>
</dbReference>
<feature type="domain" description="Citrate transporter-like" evidence="7">
    <location>
        <begin position="14"/>
        <end position="379"/>
    </location>
</feature>
<evidence type="ECO:0000256" key="2">
    <source>
        <dbReference type="ARBA" id="ARBA00022448"/>
    </source>
</evidence>
<evidence type="ECO:0000259" key="7">
    <source>
        <dbReference type="Pfam" id="PF03600"/>
    </source>
</evidence>
<keyword evidence="9" id="KW-1185">Reference proteome</keyword>
<protein>
    <submittedName>
        <fullName evidence="8">CitMHS family transporter</fullName>
    </submittedName>
</protein>
<feature type="transmembrane region" description="Helical" evidence="6">
    <location>
        <begin position="173"/>
        <end position="195"/>
    </location>
</feature>